<dbReference type="EMBL" id="BMXR01000003">
    <property type="protein sequence ID" value="GGX49713.1"/>
    <property type="molecule type" value="Genomic_DNA"/>
</dbReference>
<accession>A0A918K5R4</accession>
<organism evidence="1 2">
    <name type="scientific">Saccharospirillum salsuginis</name>
    <dbReference type="NCBI Taxonomy" id="418750"/>
    <lineage>
        <taxon>Bacteria</taxon>
        <taxon>Pseudomonadati</taxon>
        <taxon>Pseudomonadota</taxon>
        <taxon>Gammaproteobacteria</taxon>
        <taxon>Oceanospirillales</taxon>
        <taxon>Saccharospirillaceae</taxon>
        <taxon>Saccharospirillum</taxon>
    </lineage>
</organism>
<dbReference type="Proteomes" id="UP000626148">
    <property type="component" value="Unassembled WGS sequence"/>
</dbReference>
<dbReference type="GO" id="GO:0005975">
    <property type="term" value="P:carbohydrate metabolic process"/>
    <property type="evidence" value="ECO:0007669"/>
    <property type="project" value="InterPro"/>
</dbReference>
<protein>
    <submittedName>
        <fullName evidence="1">Uncharacterized protein</fullName>
    </submittedName>
</protein>
<comment type="caution">
    <text evidence="1">The sequence shown here is derived from an EMBL/GenBank/DDBJ whole genome shotgun (WGS) entry which is preliminary data.</text>
</comment>
<proteinExistence type="predicted"/>
<keyword evidence="2" id="KW-1185">Reference proteome</keyword>
<dbReference type="SUPFAM" id="SSF48208">
    <property type="entry name" value="Six-hairpin glycosidases"/>
    <property type="match status" value="1"/>
</dbReference>
<evidence type="ECO:0000313" key="1">
    <source>
        <dbReference type="EMBL" id="GGX49713.1"/>
    </source>
</evidence>
<gene>
    <name evidence="1" type="ORF">GCM10007392_16350</name>
</gene>
<reference evidence="1" key="2">
    <citation type="submission" date="2020-09" db="EMBL/GenBank/DDBJ databases">
        <authorList>
            <person name="Sun Q."/>
            <person name="Kim S."/>
        </authorList>
    </citation>
    <scope>NUCLEOTIDE SEQUENCE</scope>
    <source>
        <strain evidence="1">KCTC 22169</strain>
    </source>
</reference>
<dbReference type="InterPro" id="IPR008928">
    <property type="entry name" value="6-hairpin_glycosidase_sf"/>
</dbReference>
<reference evidence="1" key="1">
    <citation type="journal article" date="2014" name="Int. J. Syst. Evol. Microbiol.">
        <title>Complete genome sequence of Corynebacterium casei LMG S-19264T (=DSM 44701T), isolated from a smear-ripened cheese.</title>
        <authorList>
            <consortium name="US DOE Joint Genome Institute (JGI-PGF)"/>
            <person name="Walter F."/>
            <person name="Albersmeier A."/>
            <person name="Kalinowski J."/>
            <person name="Ruckert C."/>
        </authorList>
    </citation>
    <scope>NUCLEOTIDE SEQUENCE</scope>
    <source>
        <strain evidence="1">KCTC 22169</strain>
    </source>
</reference>
<sequence length="749" mass="85781">MDLHQPAWSMMDSPGEGEARLQLIDTSGRPCLGQVVEWEPEERDSKVRLTLKATGRWLQSDNSVLAHFQCRLSFYRDSTRVDVEYCLHNPKRSQHPGGLWDLGDPGSIHFQSTFLELQTGQQVERSLALGSSEETSPELPLSGTVTLHQASSGGQHWDSKNHVDASGCITPEFIGYRLSDNQGRVLKSGLRPDPVIFVRSESNKFQISMPLFWQNFPSALSVSEYVVQCHFFPPLATGAHELQGGERKTQSVAIDYGAELSTLTGTHYPLIPQYDTEWVSKTDAFPWFRPLKQDDSLQALLAQSLVGDNNFFRKREVIDEYGWRNFGDIFADHETLYQPEGDTPFISHYNNQYDAIYGFARQFLLTGDCHWFTLMDDLAHHVCDIDIYHTQEDRSEYNNGLFWHTDHYLDARTATHRTYSQHNNTSSIPGQTGGGPGTEHCYTTGLKYHYFLTGNPSSKSAVKELADWMIALHEGSDGLLAQLLSIKKIELNQLKQLFKGKAPHPYRYPFTRGTGNYINSLIDAFDVTQDSQYLRRAEYVIRNTVHPDDDIQGRGLENVEVAWSYVVFLTSLAHYLWLKERLDEEGAHYNYAKASLLNYCQWMRRHEAPFLMHPENLEYPNDTWAAQDIRKAMLMYLAAEYDQKDSGGFHRKGQEWLNYVCRHLEQSDTSYFARIQIILLQNFGPHLLQPNDNFKGRAIPTSQRSDQFGPPPKLTTTRIAAKIATKLFKGVLTFRPTRERAWLQARVDR</sequence>
<evidence type="ECO:0000313" key="2">
    <source>
        <dbReference type="Proteomes" id="UP000626148"/>
    </source>
</evidence>
<dbReference type="AlphaFoldDB" id="A0A918K5R4"/>
<name>A0A918K5R4_9GAMM</name>